<evidence type="ECO:0000256" key="1">
    <source>
        <dbReference type="ARBA" id="ARBA00004611"/>
    </source>
</evidence>
<dbReference type="GO" id="GO:0003341">
    <property type="term" value="P:cilium movement"/>
    <property type="evidence" value="ECO:0007669"/>
    <property type="project" value="TreeGrafter"/>
</dbReference>
<dbReference type="PANTHER" id="PTHR45870:SF2">
    <property type="entry name" value="TUBULIN MONOGLYCYLASE TTLL3"/>
    <property type="match status" value="1"/>
</dbReference>
<keyword evidence="5" id="KW-0067">ATP-binding</keyword>
<comment type="subcellular location">
    <subcellularLocation>
        <location evidence="1">Cytoplasm</location>
        <location evidence="1">Cytoskeleton</location>
        <location evidence="1">Flagellum axoneme</location>
    </subcellularLocation>
</comment>
<dbReference type="GO" id="GO:0070736">
    <property type="term" value="F:protein-glycine ligase activity, initiating"/>
    <property type="evidence" value="ECO:0007669"/>
    <property type="project" value="TreeGrafter"/>
</dbReference>
<organism evidence="10 11">
    <name type="scientific">Hippocampus comes</name>
    <name type="common">Tiger tail seahorse</name>
    <dbReference type="NCBI Taxonomy" id="109280"/>
    <lineage>
        <taxon>Eukaryota</taxon>
        <taxon>Metazoa</taxon>
        <taxon>Chordata</taxon>
        <taxon>Craniata</taxon>
        <taxon>Vertebrata</taxon>
        <taxon>Euteleostomi</taxon>
        <taxon>Actinopterygii</taxon>
        <taxon>Neopterygii</taxon>
        <taxon>Teleostei</taxon>
        <taxon>Neoteleostei</taxon>
        <taxon>Acanthomorphata</taxon>
        <taxon>Syngnathiaria</taxon>
        <taxon>Syngnathiformes</taxon>
        <taxon>Syngnathoidei</taxon>
        <taxon>Syngnathidae</taxon>
        <taxon>Hippocampus</taxon>
    </lineage>
</organism>
<proteinExistence type="predicted"/>
<keyword evidence="11" id="KW-1185">Reference proteome</keyword>
<keyword evidence="6" id="KW-0966">Cell projection</keyword>
<keyword evidence="4" id="KW-0547">Nucleotide-binding</keyword>
<dbReference type="OMA" id="SHHMGRL"/>
<evidence type="ECO:0000256" key="3">
    <source>
        <dbReference type="ARBA" id="ARBA00022598"/>
    </source>
</evidence>
<dbReference type="InterPro" id="IPR051437">
    <property type="entry name" value="TTLL_monoglycylase"/>
</dbReference>
<reference evidence="10" key="1">
    <citation type="submission" date="2025-08" db="UniProtKB">
        <authorList>
            <consortium name="Ensembl"/>
        </authorList>
    </citation>
    <scope>IDENTIFICATION</scope>
</reference>
<dbReference type="Proteomes" id="UP000264820">
    <property type="component" value="Unplaced"/>
</dbReference>
<keyword evidence="3" id="KW-0436">Ligase</keyword>
<dbReference type="SUPFAM" id="SSF56059">
    <property type="entry name" value="Glutathione synthetase ATP-binding domain-like"/>
    <property type="match status" value="1"/>
</dbReference>
<evidence type="ECO:0000313" key="11">
    <source>
        <dbReference type="Proteomes" id="UP000264820"/>
    </source>
</evidence>
<dbReference type="GeneTree" id="ENSGT00940000154857"/>
<keyword evidence="6" id="KW-0969">Cilium</keyword>
<dbReference type="Pfam" id="PF03133">
    <property type="entry name" value="TTL"/>
    <property type="match status" value="1"/>
</dbReference>
<dbReference type="GO" id="GO:0060271">
    <property type="term" value="P:cilium assembly"/>
    <property type="evidence" value="ECO:0007669"/>
    <property type="project" value="TreeGrafter"/>
</dbReference>
<accession>A0A3Q3DNR6</accession>
<sequence>YYPHQKKLSLSCKVVQHDYKLFFPSTKLEKMKAAKALVEKAIKAQKVFSVQGRYPVIRAGLRARGWVERYLPNAGHGTSPCQSEKDKEEDDSRLVRNQKPFFYWSPRYDATHYRSLQQDQITNHYANTANFTTKVGLCVNLRNLRWYDTADPDTFFPRCYRLGAEDERDAFIEDFRRTACSSLLKHVVETSMKINKPMQDEEGKAESAVSAGKVGGVINTALQRCQEYLSVLAHSDIDVTVKPLPFVEENQWNHFLQKYYLVVKGASIRSSAGFVERCQAMLVRLKEVCPQLDTDGVNNIWIIKPGAMSRGRGIVCMNRLDQILALVDSDKAMVKDSKWVVQKYLEQPLLVNGTKFDLRQWFLVTDWNPLTVWFYRECYLRFSTQPYSTKRLDSSVHLCNNAIQRHLQPSNERHPSVPRDNMWSSSDFKAFLQQQGRGAQWDKVVVPGMQQAVVHVLQTAQDQVERRKATFELYGADFMLGNDLRPWLLEVNANPTMACTSVVTARLCPAVQLDTLKVVLDRRNNPNAFTGGFRLIYKQPAVEPPQFSGVNLIVEGNHIGKPKSTKRRQRLRSTLPRSTQSARSHTSSSEDNEMMSKHQVKSCDKAQEQLSPEKRQQTPPPRREQRERTVVRNAGLVPERHVVEDHAEPRRRPQCLSVNRGIGGTPLAQRSVPFSRTTLPCSVSLVCKSPIKPIHGAHLWKSLLPRTFYEPCYRPPVRATSFCRDQLPMLRLTSMQPNMLPSYRKPMETFQIESSYRFYKQRYMQTMSRYK</sequence>
<dbReference type="InterPro" id="IPR004344">
    <property type="entry name" value="TTL/TTLL_fam"/>
</dbReference>
<evidence type="ECO:0000256" key="4">
    <source>
        <dbReference type="ARBA" id="ARBA00022741"/>
    </source>
</evidence>
<dbReference type="PROSITE" id="PS51221">
    <property type="entry name" value="TTL"/>
    <property type="match status" value="1"/>
</dbReference>
<dbReference type="STRING" id="109280.ENSHCOP00000016760"/>
<dbReference type="GO" id="GO:0005930">
    <property type="term" value="C:axoneme"/>
    <property type="evidence" value="ECO:0007669"/>
    <property type="project" value="TreeGrafter"/>
</dbReference>
<keyword evidence="6" id="KW-0282">Flagellum</keyword>
<feature type="region of interest" description="Disordered" evidence="9">
    <location>
        <begin position="558"/>
        <end position="638"/>
    </location>
</feature>
<dbReference type="GO" id="GO:0015630">
    <property type="term" value="C:microtubule cytoskeleton"/>
    <property type="evidence" value="ECO:0007669"/>
    <property type="project" value="TreeGrafter"/>
</dbReference>
<evidence type="ECO:0000256" key="5">
    <source>
        <dbReference type="ARBA" id="ARBA00022840"/>
    </source>
</evidence>
<reference evidence="10" key="2">
    <citation type="submission" date="2025-09" db="UniProtKB">
        <authorList>
            <consortium name="Ensembl"/>
        </authorList>
    </citation>
    <scope>IDENTIFICATION</scope>
</reference>
<dbReference type="Ensembl" id="ENSHCOT00000024969.1">
    <property type="protein sequence ID" value="ENSHCOP00000016760.1"/>
    <property type="gene ID" value="ENSHCOG00000020568.1"/>
</dbReference>
<dbReference type="AlphaFoldDB" id="A0A3Q3DNR6"/>
<evidence type="ECO:0000256" key="6">
    <source>
        <dbReference type="ARBA" id="ARBA00022846"/>
    </source>
</evidence>
<evidence type="ECO:0000256" key="9">
    <source>
        <dbReference type="SAM" id="MobiDB-lite"/>
    </source>
</evidence>
<feature type="compositionally biased region" description="Basic residues" evidence="9">
    <location>
        <begin position="560"/>
        <end position="571"/>
    </location>
</feature>
<keyword evidence="2" id="KW-0963">Cytoplasm</keyword>
<feature type="compositionally biased region" description="Low complexity" evidence="9">
    <location>
        <begin position="577"/>
        <end position="589"/>
    </location>
</feature>
<comment type="catalytic activity">
    <reaction evidence="8">
        <text>L-glutamyl-[protein] + glycine + ATP = glycyl-L-glutamyl-[protein] + ADP + phosphate + H(+)</text>
        <dbReference type="Rhea" id="RHEA:67180"/>
        <dbReference type="Rhea" id="RHEA-COMP:10208"/>
        <dbReference type="Rhea" id="RHEA-COMP:17207"/>
        <dbReference type="ChEBI" id="CHEBI:15378"/>
        <dbReference type="ChEBI" id="CHEBI:29973"/>
        <dbReference type="ChEBI" id="CHEBI:30616"/>
        <dbReference type="ChEBI" id="CHEBI:43474"/>
        <dbReference type="ChEBI" id="CHEBI:57305"/>
        <dbReference type="ChEBI" id="CHEBI:167890"/>
        <dbReference type="ChEBI" id="CHEBI:456216"/>
    </reaction>
    <physiologicalReaction direction="left-to-right" evidence="8">
        <dbReference type="Rhea" id="RHEA:67181"/>
    </physiologicalReaction>
</comment>
<dbReference type="Gene3D" id="3.30.470.20">
    <property type="entry name" value="ATP-grasp fold, B domain"/>
    <property type="match status" value="1"/>
</dbReference>
<dbReference type="GO" id="GO:0005524">
    <property type="term" value="F:ATP binding"/>
    <property type="evidence" value="ECO:0007669"/>
    <property type="project" value="UniProtKB-KW"/>
</dbReference>
<feature type="compositionally biased region" description="Basic and acidic residues" evidence="9">
    <location>
        <begin position="601"/>
        <end position="630"/>
    </location>
</feature>
<evidence type="ECO:0000256" key="7">
    <source>
        <dbReference type="ARBA" id="ARBA00023212"/>
    </source>
</evidence>
<dbReference type="FunFam" id="3.30.470.20:FF:000032">
    <property type="entry name" value="tubulin monoglycylase TTLL3 isoform X2"/>
    <property type="match status" value="1"/>
</dbReference>
<protein>
    <submittedName>
        <fullName evidence="10">Tubulin tyrosine ligase-like family, member 3</fullName>
    </submittedName>
</protein>
<evidence type="ECO:0000256" key="8">
    <source>
        <dbReference type="ARBA" id="ARBA00048944"/>
    </source>
</evidence>
<keyword evidence="7" id="KW-0206">Cytoskeleton</keyword>
<evidence type="ECO:0000313" key="10">
    <source>
        <dbReference type="Ensembl" id="ENSHCOP00000016760.1"/>
    </source>
</evidence>
<name>A0A3Q3DNR6_HIPCM</name>
<dbReference type="PANTHER" id="PTHR45870">
    <property type="entry name" value="TUBULIN MONOGLYCYLASE TTLL3"/>
    <property type="match status" value="1"/>
</dbReference>
<evidence type="ECO:0000256" key="2">
    <source>
        <dbReference type="ARBA" id="ARBA00022490"/>
    </source>
</evidence>